<comment type="caution">
    <text evidence="2">The sequence shown here is derived from an EMBL/GenBank/DDBJ whole genome shotgun (WGS) entry which is preliminary data.</text>
</comment>
<dbReference type="AlphaFoldDB" id="A0AAN6UVC2"/>
<evidence type="ECO:0008006" key="4">
    <source>
        <dbReference type="Google" id="ProtNLM"/>
    </source>
</evidence>
<evidence type="ECO:0000256" key="1">
    <source>
        <dbReference type="SAM" id="MobiDB-lite"/>
    </source>
</evidence>
<evidence type="ECO:0000313" key="3">
    <source>
        <dbReference type="Proteomes" id="UP001302676"/>
    </source>
</evidence>
<keyword evidence="3" id="KW-1185">Reference proteome</keyword>
<reference evidence="2" key="2">
    <citation type="submission" date="2023-05" db="EMBL/GenBank/DDBJ databases">
        <authorList>
            <consortium name="Lawrence Berkeley National Laboratory"/>
            <person name="Steindorff A."/>
            <person name="Hensen N."/>
            <person name="Bonometti L."/>
            <person name="Westerberg I."/>
            <person name="Brannstrom I.O."/>
            <person name="Guillou S."/>
            <person name="Cros-Aarteil S."/>
            <person name="Calhoun S."/>
            <person name="Haridas S."/>
            <person name="Kuo A."/>
            <person name="Mondo S."/>
            <person name="Pangilinan J."/>
            <person name="Riley R."/>
            <person name="Labutti K."/>
            <person name="Andreopoulos B."/>
            <person name="Lipzen A."/>
            <person name="Chen C."/>
            <person name="Yanf M."/>
            <person name="Daum C."/>
            <person name="Ng V."/>
            <person name="Clum A."/>
            <person name="Ohm R."/>
            <person name="Martin F."/>
            <person name="Silar P."/>
            <person name="Natvig D."/>
            <person name="Lalanne C."/>
            <person name="Gautier V."/>
            <person name="Ament-Velasquez S.L."/>
            <person name="Kruys A."/>
            <person name="Hutchinson M.I."/>
            <person name="Powell A.J."/>
            <person name="Barry K."/>
            <person name="Miller A.N."/>
            <person name="Grigoriev I.V."/>
            <person name="Debuchy R."/>
            <person name="Gladieux P."/>
            <person name="Thoren M.H."/>
            <person name="Johannesson H."/>
        </authorList>
    </citation>
    <scope>NUCLEOTIDE SEQUENCE</scope>
    <source>
        <strain evidence="2">CBS 141.50</strain>
    </source>
</reference>
<dbReference type="EMBL" id="MU853650">
    <property type="protein sequence ID" value="KAK4139768.1"/>
    <property type="molecule type" value="Genomic_DNA"/>
</dbReference>
<proteinExistence type="predicted"/>
<sequence length="241" mass="27106">MEEARSWKAISASKLYRFLIGPEKKEFNIHAAIITQMYPVLAVFVNGTEFKEGHEDQAELEDVDEETSLSSQESASDEDFDGSSKDSGGGSELQTNNKRKKTSQQSIHHRDKGRSKSARTPSYWKIFDAVVESFRPPSYTEAPNMVPAVLTPEFSKILLDHARLLVFADCYQIAILAKMALFHLGRELQNTKDQPADEVSVEAIVGLLEFCYAEPRPGELRSLVATILLYFSFSLFSRTPF</sequence>
<feature type="region of interest" description="Disordered" evidence="1">
    <location>
        <begin position="53"/>
        <end position="119"/>
    </location>
</feature>
<dbReference type="RefSeq" id="XP_062633139.1">
    <property type="nucleotide sequence ID" value="XM_062782201.1"/>
</dbReference>
<feature type="compositionally biased region" description="Acidic residues" evidence="1">
    <location>
        <begin position="58"/>
        <end position="67"/>
    </location>
</feature>
<evidence type="ECO:0000313" key="2">
    <source>
        <dbReference type="EMBL" id="KAK4139768.1"/>
    </source>
</evidence>
<name>A0AAN6UVC2_9PEZI</name>
<gene>
    <name evidence="2" type="ORF">C8A04DRAFT_32732</name>
</gene>
<accession>A0AAN6UVC2</accession>
<feature type="compositionally biased region" description="Basic residues" evidence="1">
    <location>
        <begin position="97"/>
        <end position="117"/>
    </location>
</feature>
<organism evidence="2 3">
    <name type="scientific">Dichotomopilus funicola</name>
    <dbReference type="NCBI Taxonomy" id="1934379"/>
    <lineage>
        <taxon>Eukaryota</taxon>
        <taxon>Fungi</taxon>
        <taxon>Dikarya</taxon>
        <taxon>Ascomycota</taxon>
        <taxon>Pezizomycotina</taxon>
        <taxon>Sordariomycetes</taxon>
        <taxon>Sordariomycetidae</taxon>
        <taxon>Sordariales</taxon>
        <taxon>Chaetomiaceae</taxon>
        <taxon>Dichotomopilus</taxon>
    </lineage>
</organism>
<dbReference type="GeneID" id="87818814"/>
<dbReference type="Proteomes" id="UP001302676">
    <property type="component" value="Unassembled WGS sequence"/>
</dbReference>
<reference evidence="2" key="1">
    <citation type="journal article" date="2023" name="Mol. Phylogenet. Evol.">
        <title>Genome-scale phylogeny and comparative genomics of the fungal order Sordariales.</title>
        <authorList>
            <person name="Hensen N."/>
            <person name="Bonometti L."/>
            <person name="Westerberg I."/>
            <person name="Brannstrom I.O."/>
            <person name="Guillou S."/>
            <person name="Cros-Aarteil S."/>
            <person name="Calhoun S."/>
            <person name="Haridas S."/>
            <person name="Kuo A."/>
            <person name="Mondo S."/>
            <person name="Pangilinan J."/>
            <person name="Riley R."/>
            <person name="LaButti K."/>
            <person name="Andreopoulos B."/>
            <person name="Lipzen A."/>
            <person name="Chen C."/>
            <person name="Yan M."/>
            <person name="Daum C."/>
            <person name="Ng V."/>
            <person name="Clum A."/>
            <person name="Steindorff A."/>
            <person name="Ohm R.A."/>
            <person name="Martin F."/>
            <person name="Silar P."/>
            <person name="Natvig D.O."/>
            <person name="Lalanne C."/>
            <person name="Gautier V."/>
            <person name="Ament-Velasquez S.L."/>
            <person name="Kruys A."/>
            <person name="Hutchinson M.I."/>
            <person name="Powell A.J."/>
            <person name="Barry K."/>
            <person name="Miller A.N."/>
            <person name="Grigoriev I.V."/>
            <person name="Debuchy R."/>
            <person name="Gladieux P."/>
            <person name="Hiltunen Thoren M."/>
            <person name="Johannesson H."/>
        </authorList>
    </citation>
    <scope>NUCLEOTIDE SEQUENCE</scope>
    <source>
        <strain evidence="2">CBS 141.50</strain>
    </source>
</reference>
<protein>
    <recommendedName>
        <fullName evidence="4">BTB domain-containing protein</fullName>
    </recommendedName>
</protein>